<name>A0A6M2BK29_9GAMM</name>
<gene>
    <name evidence="2" type="ORF">G7Y85_00690</name>
</gene>
<evidence type="ECO:0000259" key="1">
    <source>
        <dbReference type="Pfam" id="PF00144"/>
    </source>
</evidence>
<dbReference type="InterPro" id="IPR012338">
    <property type="entry name" value="Beta-lactam/transpept-like"/>
</dbReference>
<dbReference type="PANTHER" id="PTHR43319">
    <property type="entry name" value="BETA-LACTAMASE-RELATED"/>
    <property type="match status" value="1"/>
</dbReference>
<proteinExistence type="predicted"/>
<evidence type="ECO:0000313" key="3">
    <source>
        <dbReference type="Proteomes" id="UP000472676"/>
    </source>
</evidence>
<dbReference type="Proteomes" id="UP000472676">
    <property type="component" value="Unassembled WGS sequence"/>
</dbReference>
<sequence length="411" mass="43975">MGQVQGWVAPGFERVRRTIEAMPAPWARGGGSLAACVGGRLVVDLWGGQARPGLGWQEHTLACVASVTKSWAAIIIERLVEQGLLDHTSPVSTWWPEFAANGKDQVTLHQLFTHSSGVLGFTGAREFLDADGCKGWQDLDGIAAHLAASAPSWTPGTRNGYHAISYGWLLNELVRRVSGRTIGELFDRDVSRPLDLDLHLGTSIADQQRVAFPMSADPGKGPWLQRRLLSYARRKGSDPHTLIGRALLGDGSTTILDRAPAYIKTPAWLEAEVPASNGTASARSLARLFAMLAGGGKLDGVRILEPATIDIMREARGRAVDSVMSEPVPALLRPLLPKTTMTYGLFPNRKLRGRLQLGPNPASFASMGFGGQLAMGDPDAQLSLASLMTDFTPGVDAALQQAALAALYACL</sequence>
<dbReference type="InterPro" id="IPR001466">
    <property type="entry name" value="Beta-lactam-related"/>
</dbReference>
<organism evidence="2 3">
    <name type="scientific">Solimonas terrae</name>
    <dbReference type="NCBI Taxonomy" id="1396819"/>
    <lineage>
        <taxon>Bacteria</taxon>
        <taxon>Pseudomonadati</taxon>
        <taxon>Pseudomonadota</taxon>
        <taxon>Gammaproteobacteria</taxon>
        <taxon>Nevskiales</taxon>
        <taxon>Nevskiaceae</taxon>
        <taxon>Solimonas</taxon>
    </lineage>
</organism>
<dbReference type="RefSeq" id="WP_166250694.1">
    <property type="nucleotide sequence ID" value="NZ_JAAMOW010000001.1"/>
</dbReference>
<protein>
    <submittedName>
        <fullName evidence="2">Beta-lactamase family protein</fullName>
    </submittedName>
</protein>
<dbReference type="InterPro" id="IPR052907">
    <property type="entry name" value="Beta-lactamase/esterase"/>
</dbReference>
<dbReference type="SUPFAM" id="SSF56601">
    <property type="entry name" value="beta-lactamase/transpeptidase-like"/>
    <property type="match status" value="1"/>
</dbReference>
<dbReference type="AlphaFoldDB" id="A0A6M2BK29"/>
<feature type="domain" description="Beta-lactamase-related" evidence="1">
    <location>
        <begin position="16"/>
        <end position="405"/>
    </location>
</feature>
<reference evidence="2 3" key="1">
    <citation type="journal article" date="2014" name="Int. J. Syst. Evol. Microbiol.">
        <title>Solimonas terrae sp. nov., isolated from soil.</title>
        <authorList>
            <person name="Kim S.J."/>
            <person name="Moon J.Y."/>
            <person name="Weon H.Y."/>
            <person name="Ahn J.H."/>
            <person name="Chen W.M."/>
            <person name="Kwon S.W."/>
        </authorList>
    </citation>
    <scope>NUCLEOTIDE SEQUENCE [LARGE SCALE GENOMIC DNA]</scope>
    <source>
        <strain evidence="2 3">KIS83-12</strain>
    </source>
</reference>
<dbReference type="PANTHER" id="PTHR43319:SF3">
    <property type="entry name" value="BETA-LACTAMASE-RELATED DOMAIN-CONTAINING PROTEIN"/>
    <property type="match status" value="1"/>
</dbReference>
<dbReference type="Gene3D" id="3.40.710.10">
    <property type="entry name" value="DD-peptidase/beta-lactamase superfamily"/>
    <property type="match status" value="1"/>
</dbReference>
<comment type="caution">
    <text evidence="2">The sequence shown here is derived from an EMBL/GenBank/DDBJ whole genome shotgun (WGS) entry which is preliminary data.</text>
</comment>
<evidence type="ECO:0000313" key="2">
    <source>
        <dbReference type="EMBL" id="NGY03272.1"/>
    </source>
</evidence>
<dbReference type="Pfam" id="PF00144">
    <property type="entry name" value="Beta-lactamase"/>
    <property type="match status" value="1"/>
</dbReference>
<accession>A0A6M2BK29</accession>
<dbReference type="EMBL" id="JAAMOW010000001">
    <property type="protein sequence ID" value="NGY03272.1"/>
    <property type="molecule type" value="Genomic_DNA"/>
</dbReference>
<keyword evidence="3" id="KW-1185">Reference proteome</keyword>